<organism evidence="1 2">
    <name type="scientific">Tetrapyrgos nigripes</name>
    <dbReference type="NCBI Taxonomy" id="182062"/>
    <lineage>
        <taxon>Eukaryota</taxon>
        <taxon>Fungi</taxon>
        <taxon>Dikarya</taxon>
        <taxon>Basidiomycota</taxon>
        <taxon>Agaricomycotina</taxon>
        <taxon>Agaricomycetes</taxon>
        <taxon>Agaricomycetidae</taxon>
        <taxon>Agaricales</taxon>
        <taxon>Marasmiineae</taxon>
        <taxon>Marasmiaceae</taxon>
        <taxon>Tetrapyrgos</taxon>
    </lineage>
</organism>
<proteinExistence type="predicted"/>
<sequence length="113" mass="13255">MRRRYVEREQTRFGGGGTRQGSFWCNSDVIRLHNAKAGDVEIKKLEWNEGKSQFRLLRFVNPFNEKTYQWEVLREGKKFRLVDQTTLDEIGLFTQGESDSDTIPQLIIQSEKA</sequence>
<accession>A0A8H5GSP5</accession>
<protein>
    <submittedName>
        <fullName evidence="1">Uncharacterized protein</fullName>
    </submittedName>
</protein>
<evidence type="ECO:0000313" key="2">
    <source>
        <dbReference type="Proteomes" id="UP000559256"/>
    </source>
</evidence>
<comment type="caution">
    <text evidence="1">The sequence shown here is derived from an EMBL/GenBank/DDBJ whole genome shotgun (WGS) entry which is preliminary data.</text>
</comment>
<dbReference type="AlphaFoldDB" id="A0A8H5GSP5"/>
<dbReference type="EMBL" id="JAACJM010000011">
    <property type="protein sequence ID" value="KAF5370274.1"/>
    <property type="molecule type" value="Genomic_DNA"/>
</dbReference>
<evidence type="ECO:0000313" key="1">
    <source>
        <dbReference type="EMBL" id="KAF5370274.1"/>
    </source>
</evidence>
<gene>
    <name evidence="1" type="ORF">D9758_006874</name>
</gene>
<reference evidence="1 2" key="1">
    <citation type="journal article" date="2020" name="ISME J.">
        <title>Uncovering the hidden diversity of litter-decomposition mechanisms in mushroom-forming fungi.</title>
        <authorList>
            <person name="Floudas D."/>
            <person name="Bentzer J."/>
            <person name="Ahren D."/>
            <person name="Johansson T."/>
            <person name="Persson P."/>
            <person name="Tunlid A."/>
        </authorList>
    </citation>
    <scope>NUCLEOTIDE SEQUENCE [LARGE SCALE GENOMIC DNA]</scope>
    <source>
        <strain evidence="1 2">CBS 291.85</strain>
    </source>
</reference>
<dbReference type="Proteomes" id="UP000559256">
    <property type="component" value="Unassembled WGS sequence"/>
</dbReference>
<name>A0A8H5GSP5_9AGAR</name>
<keyword evidence="2" id="KW-1185">Reference proteome</keyword>